<dbReference type="Proteomes" id="UP001347146">
    <property type="component" value="Unassembled WGS sequence"/>
</dbReference>
<sequence>MAWDTERTRRKILDAATDQFVAHGPHGTTIEKIARAAGVNKERIYNYFGGKDALFERVLREHVASASTSVPVPSNSAREVGAYAGDLFDYLIEHPQLMRLLQWEALTIDGDAPDEAERTSMYANRTRELGAGQKAGALADDFEPDVLNVLILGIVGYWMLLPQVTRMITGTGTPGAGELARRRNAVIEAATRLATPIRQ</sequence>
<dbReference type="InterPro" id="IPR041467">
    <property type="entry name" value="Sco4008_C"/>
</dbReference>
<dbReference type="PROSITE" id="PS50977">
    <property type="entry name" value="HTH_TETR_2"/>
    <property type="match status" value="1"/>
</dbReference>
<dbReference type="EMBL" id="JAZDUF010000002">
    <property type="protein sequence ID" value="MEE3850160.1"/>
    <property type="molecule type" value="Genomic_DNA"/>
</dbReference>
<dbReference type="RefSeq" id="WP_330431839.1">
    <property type="nucleotide sequence ID" value="NZ_JAZDUF010000002.1"/>
</dbReference>
<dbReference type="SUPFAM" id="SSF48498">
    <property type="entry name" value="Tetracyclin repressor-like, C-terminal domain"/>
    <property type="match status" value="1"/>
</dbReference>
<comment type="caution">
    <text evidence="4">The sequence shown here is derived from an EMBL/GenBank/DDBJ whole genome shotgun (WGS) entry which is preliminary data.</text>
</comment>
<dbReference type="Pfam" id="PF17926">
    <property type="entry name" value="TetR_C_21"/>
    <property type="match status" value="1"/>
</dbReference>
<dbReference type="PANTHER" id="PTHR30328:SF54">
    <property type="entry name" value="HTH-TYPE TRANSCRIPTIONAL REPRESSOR SCO4008"/>
    <property type="match status" value="1"/>
</dbReference>
<keyword evidence="1 2" id="KW-0238">DNA-binding</keyword>
<evidence type="ECO:0000259" key="3">
    <source>
        <dbReference type="PROSITE" id="PS50977"/>
    </source>
</evidence>
<feature type="DNA-binding region" description="H-T-H motif" evidence="2">
    <location>
        <begin position="29"/>
        <end position="48"/>
    </location>
</feature>
<dbReference type="InterPro" id="IPR050109">
    <property type="entry name" value="HTH-type_TetR-like_transc_reg"/>
</dbReference>
<evidence type="ECO:0000256" key="1">
    <source>
        <dbReference type="ARBA" id="ARBA00023125"/>
    </source>
</evidence>
<dbReference type="InterPro" id="IPR009057">
    <property type="entry name" value="Homeodomain-like_sf"/>
</dbReference>
<organism evidence="4 5">
    <name type="scientific">Gordonia sesuvii</name>
    <dbReference type="NCBI Taxonomy" id="3116777"/>
    <lineage>
        <taxon>Bacteria</taxon>
        <taxon>Bacillati</taxon>
        <taxon>Actinomycetota</taxon>
        <taxon>Actinomycetes</taxon>
        <taxon>Mycobacteriales</taxon>
        <taxon>Gordoniaceae</taxon>
        <taxon>Gordonia</taxon>
    </lineage>
</organism>
<dbReference type="InterPro" id="IPR036271">
    <property type="entry name" value="Tet_transcr_reg_TetR-rel_C_sf"/>
</dbReference>
<proteinExistence type="predicted"/>
<accession>A0ABU7MAS7</accession>
<feature type="domain" description="HTH tetR-type" evidence="3">
    <location>
        <begin position="6"/>
        <end position="66"/>
    </location>
</feature>
<reference evidence="4 5" key="1">
    <citation type="submission" date="2024-01" db="EMBL/GenBank/DDBJ databases">
        <title>Draft genome sequence of Gordonia sp. LSe1-13.</title>
        <authorList>
            <person name="Suphannarot A."/>
            <person name="Mingma R."/>
        </authorList>
    </citation>
    <scope>NUCLEOTIDE SEQUENCE [LARGE SCALE GENOMIC DNA]</scope>
    <source>
        <strain evidence="4 5">LSe1-13</strain>
    </source>
</reference>
<protein>
    <submittedName>
        <fullName evidence="4">TetR family transcriptional regulator</fullName>
    </submittedName>
</protein>
<gene>
    <name evidence="4" type="ORF">VZC37_07430</name>
</gene>
<dbReference type="Pfam" id="PF00440">
    <property type="entry name" value="TetR_N"/>
    <property type="match status" value="1"/>
</dbReference>
<evidence type="ECO:0000313" key="5">
    <source>
        <dbReference type="Proteomes" id="UP001347146"/>
    </source>
</evidence>
<evidence type="ECO:0000313" key="4">
    <source>
        <dbReference type="EMBL" id="MEE3850160.1"/>
    </source>
</evidence>
<keyword evidence="5" id="KW-1185">Reference proteome</keyword>
<dbReference type="PRINTS" id="PR00455">
    <property type="entry name" value="HTHTETR"/>
</dbReference>
<dbReference type="InterPro" id="IPR001647">
    <property type="entry name" value="HTH_TetR"/>
</dbReference>
<name>A0ABU7MAS7_9ACTN</name>
<evidence type="ECO:0000256" key="2">
    <source>
        <dbReference type="PROSITE-ProRule" id="PRU00335"/>
    </source>
</evidence>
<dbReference type="Gene3D" id="1.10.357.10">
    <property type="entry name" value="Tetracycline Repressor, domain 2"/>
    <property type="match status" value="1"/>
</dbReference>
<dbReference type="PANTHER" id="PTHR30328">
    <property type="entry name" value="TRANSCRIPTIONAL REPRESSOR"/>
    <property type="match status" value="1"/>
</dbReference>
<dbReference type="SUPFAM" id="SSF46689">
    <property type="entry name" value="Homeodomain-like"/>
    <property type="match status" value="1"/>
</dbReference>